<reference evidence="11" key="1">
    <citation type="journal article" date="2020" name="bioRxiv">
        <title>Comparative genomics of Chlamydomonas.</title>
        <authorList>
            <person name="Craig R.J."/>
            <person name="Hasan A.R."/>
            <person name="Ness R.W."/>
            <person name="Keightley P.D."/>
        </authorList>
    </citation>
    <scope>NUCLEOTIDE SEQUENCE</scope>
    <source>
        <strain evidence="11">CCAP 11/173</strain>
    </source>
</reference>
<name>A0A835W9E5_9CHLO</name>
<feature type="region of interest" description="Disordered" evidence="8">
    <location>
        <begin position="35"/>
        <end position="55"/>
    </location>
</feature>
<keyword evidence="5 9" id="KW-1133">Transmembrane helix</keyword>
<evidence type="ECO:0000256" key="7">
    <source>
        <dbReference type="ARBA" id="ARBA00049662"/>
    </source>
</evidence>
<dbReference type="Pfam" id="PF01490">
    <property type="entry name" value="Aa_trans"/>
    <property type="match status" value="1"/>
</dbReference>
<dbReference type="EMBL" id="JAEHOD010000032">
    <property type="protein sequence ID" value="KAG2443053.1"/>
    <property type="molecule type" value="Genomic_DNA"/>
</dbReference>
<comment type="subcellular location">
    <subcellularLocation>
        <location evidence="1">Membrane</location>
        <topology evidence="1">Multi-pass membrane protein</topology>
    </subcellularLocation>
</comment>
<feature type="transmembrane region" description="Helical" evidence="9">
    <location>
        <begin position="299"/>
        <end position="322"/>
    </location>
</feature>
<feature type="transmembrane region" description="Helical" evidence="9">
    <location>
        <begin position="112"/>
        <end position="129"/>
    </location>
</feature>
<evidence type="ECO:0000256" key="3">
    <source>
        <dbReference type="ARBA" id="ARBA00022692"/>
    </source>
</evidence>
<evidence type="ECO:0000256" key="6">
    <source>
        <dbReference type="ARBA" id="ARBA00023136"/>
    </source>
</evidence>
<evidence type="ECO:0000256" key="4">
    <source>
        <dbReference type="ARBA" id="ARBA00022970"/>
    </source>
</evidence>
<feature type="transmembrane region" description="Helical" evidence="9">
    <location>
        <begin position="204"/>
        <end position="220"/>
    </location>
</feature>
<evidence type="ECO:0000256" key="5">
    <source>
        <dbReference type="ARBA" id="ARBA00022989"/>
    </source>
</evidence>
<feature type="transmembrane region" description="Helical" evidence="9">
    <location>
        <begin position="227"/>
        <end position="248"/>
    </location>
</feature>
<dbReference type="InterPro" id="IPR013057">
    <property type="entry name" value="AA_transpt_TM"/>
</dbReference>
<evidence type="ECO:0000256" key="2">
    <source>
        <dbReference type="ARBA" id="ARBA00022448"/>
    </source>
</evidence>
<keyword evidence="6 9" id="KW-0472">Membrane</keyword>
<dbReference type="PANTHER" id="PTHR22950">
    <property type="entry name" value="AMINO ACID TRANSPORTER"/>
    <property type="match status" value="1"/>
</dbReference>
<evidence type="ECO:0000313" key="11">
    <source>
        <dbReference type="EMBL" id="KAG2443053.1"/>
    </source>
</evidence>
<feature type="transmembrane region" description="Helical" evidence="9">
    <location>
        <begin position="437"/>
        <end position="454"/>
    </location>
</feature>
<keyword evidence="4" id="KW-0029">Amino-acid transport</keyword>
<dbReference type="OrthoDB" id="655540at2759"/>
<keyword evidence="2" id="KW-0813">Transport</keyword>
<comment type="caution">
    <text evidence="11">The sequence shown here is derived from an EMBL/GenBank/DDBJ whole genome shotgun (WGS) entry which is preliminary data.</text>
</comment>
<keyword evidence="12" id="KW-1185">Reference proteome</keyword>
<feature type="transmembrane region" description="Helical" evidence="9">
    <location>
        <begin position="164"/>
        <end position="184"/>
    </location>
</feature>
<feature type="domain" description="Amino acid transporter transmembrane" evidence="10">
    <location>
        <begin position="81"/>
        <end position="456"/>
    </location>
</feature>
<accession>A0A835W9E5</accession>
<feature type="transmembrane region" description="Helical" evidence="9">
    <location>
        <begin position="87"/>
        <end position="106"/>
    </location>
</feature>
<evidence type="ECO:0000259" key="10">
    <source>
        <dbReference type="Pfam" id="PF01490"/>
    </source>
</evidence>
<sequence length="474" mass="48688">MLQAQRIGRACTNARQQQTVARPAMLAGRAHLTSPALRSRPAPGPATFTQPKQQLQPVVRTQAAAGAGASATPAPQSSGGNSTFTQAVFNVVNVMMGVGVLSLPFALKSSGWVGLLVLWVMGIATNYTAKALCECADAVSAKNGGAPVGYEEIAEAAFGPLGRLLVSAIIYVELFGTCALLFILEGDNMFKLFGANSFVPNASTYQLLAAALMIPTVWLPDLKALSFLGAAGVTATCTVSAAVAYTFLSGSFAPGAPTDMANWATLPLVLGICTFCYSGHGVFPAIQKSMADPKQFPQVLNVAYLAVAVICTLMGAAGYYMYGTGALDLVTFNMVGPLAAVCASVILVNPVAKFALTMEPPAAALQGVIPGAKKGLMRVLTRTALAIAILLAARSVPFLGQVMALVGSFLTISVSVTFPPLCHQVLCGATNSGLRTAWNYFIAGLGLICTYCGTTASMKSLAAKAAATAAGAPA</sequence>
<keyword evidence="3 9" id="KW-0812">Transmembrane</keyword>
<dbReference type="Proteomes" id="UP000613740">
    <property type="component" value="Unassembled WGS sequence"/>
</dbReference>
<comment type="similarity">
    <text evidence="7">Belongs to the amino acid/polyamine transporter 2 family. Amino acid/auxin permease (AAAP) (TC 2.A.18.5) subfamily.</text>
</comment>
<feature type="transmembrane region" description="Helical" evidence="9">
    <location>
        <begin position="384"/>
        <end position="417"/>
    </location>
</feature>
<feature type="transmembrane region" description="Helical" evidence="9">
    <location>
        <begin position="260"/>
        <end position="278"/>
    </location>
</feature>
<protein>
    <recommendedName>
        <fullName evidence="10">Amino acid transporter transmembrane domain-containing protein</fullName>
    </recommendedName>
</protein>
<dbReference type="GO" id="GO:0015179">
    <property type="term" value="F:L-amino acid transmembrane transporter activity"/>
    <property type="evidence" value="ECO:0007669"/>
    <property type="project" value="TreeGrafter"/>
</dbReference>
<organism evidence="11 12">
    <name type="scientific">Chlamydomonas schloesseri</name>
    <dbReference type="NCBI Taxonomy" id="2026947"/>
    <lineage>
        <taxon>Eukaryota</taxon>
        <taxon>Viridiplantae</taxon>
        <taxon>Chlorophyta</taxon>
        <taxon>core chlorophytes</taxon>
        <taxon>Chlorophyceae</taxon>
        <taxon>CS clade</taxon>
        <taxon>Chlamydomonadales</taxon>
        <taxon>Chlamydomonadaceae</taxon>
        <taxon>Chlamydomonas</taxon>
    </lineage>
</organism>
<evidence type="ECO:0000313" key="12">
    <source>
        <dbReference type="Proteomes" id="UP000613740"/>
    </source>
</evidence>
<evidence type="ECO:0000256" key="1">
    <source>
        <dbReference type="ARBA" id="ARBA00004141"/>
    </source>
</evidence>
<evidence type="ECO:0000256" key="8">
    <source>
        <dbReference type="SAM" id="MobiDB-lite"/>
    </source>
</evidence>
<evidence type="ECO:0000256" key="9">
    <source>
        <dbReference type="SAM" id="Phobius"/>
    </source>
</evidence>
<gene>
    <name evidence="11" type="ORF">HYH02_009468</name>
</gene>
<dbReference type="GO" id="GO:0005774">
    <property type="term" value="C:vacuolar membrane"/>
    <property type="evidence" value="ECO:0007669"/>
    <property type="project" value="TreeGrafter"/>
</dbReference>
<feature type="transmembrane region" description="Helical" evidence="9">
    <location>
        <begin position="334"/>
        <end position="352"/>
    </location>
</feature>
<proteinExistence type="inferred from homology"/>
<dbReference type="AlphaFoldDB" id="A0A835W9E5"/>
<dbReference type="PANTHER" id="PTHR22950:SF692">
    <property type="entry name" value="TRANSMEMBRANE AMINO ACID TRANSPORTER FAMILY PROTEIN"/>
    <property type="match status" value="1"/>
</dbReference>